<dbReference type="InterPro" id="IPR007374">
    <property type="entry name" value="ASCH_domain"/>
</dbReference>
<name>A0A1F8E8N3_9BACT</name>
<dbReference type="EMBL" id="MGIZ01000056">
    <property type="protein sequence ID" value="OGM97241.1"/>
    <property type="molecule type" value="Genomic_DNA"/>
</dbReference>
<dbReference type="Pfam" id="PF04266">
    <property type="entry name" value="ASCH"/>
    <property type="match status" value="1"/>
</dbReference>
<proteinExistence type="predicted"/>
<evidence type="ECO:0000313" key="3">
    <source>
        <dbReference type="Proteomes" id="UP000177594"/>
    </source>
</evidence>
<dbReference type="Gene3D" id="2.30.130.30">
    <property type="entry name" value="Hypothetical protein"/>
    <property type="match status" value="1"/>
</dbReference>
<evidence type="ECO:0000313" key="2">
    <source>
        <dbReference type="EMBL" id="OGM97241.1"/>
    </source>
</evidence>
<protein>
    <recommendedName>
        <fullName evidence="1">ASCH domain-containing protein</fullName>
    </recommendedName>
</protein>
<feature type="domain" description="ASCH" evidence="1">
    <location>
        <begin position="12"/>
        <end position="110"/>
    </location>
</feature>
<dbReference type="SUPFAM" id="SSF88697">
    <property type="entry name" value="PUA domain-like"/>
    <property type="match status" value="1"/>
</dbReference>
<organism evidence="2 3">
    <name type="scientific">Candidatus Yanofskybacteria bacterium RIFCSPHIGHO2_01_FULL_39_8b</name>
    <dbReference type="NCBI Taxonomy" id="1802659"/>
    <lineage>
        <taxon>Bacteria</taxon>
        <taxon>Candidatus Yanofskyibacteriota</taxon>
    </lineage>
</organism>
<accession>A0A1F8E8N3</accession>
<evidence type="ECO:0000259" key="1">
    <source>
        <dbReference type="Pfam" id="PF04266"/>
    </source>
</evidence>
<dbReference type="AlphaFoldDB" id="A0A1F8E8N3"/>
<dbReference type="Proteomes" id="UP000177594">
    <property type="component" value="Unassembled WGS sequence"/>
</dbReference>
<comment type="caution">
    <text evidence="2">The sequence shown here is derived from an EMBL/GenBank/DDBJ whole genome shotgun (WGS) entry which is preliminary data.</text>
</comment>
<dbReference type="InterPro" id="IPR015947">
    <property type="entry name" value="PUA-like_sf"/>
</dbReference>
<gene>
    <name evidence="2" type="ORF">A2817_02480</name>
</gene>
<reference evidence="2 3" key="1">
    <citation type="journal article" date="2016" name="Nat. Commun.">
        <title>Thousands of microbial genomes shed light on interconnected biogeochemical processes in an aquifer system.</title>
        <authorList>
            <person name="Anantharaman K."/>
            <person name="Brown C.T."/>
            <person name="Hug L.A."/>
            <person name="Sharon I."/>
            <person name="Castelle C.J."/>
            <person name="Probst A.J."/>
            <person name="Thomas B.C."/>
            <person name="Singh A."/>
            <person name="Wilkins M.J."/>
            <person name="Karaoz U."/>
            <person name="Brodie E.L."/>
            <person name="Williams K.H."/>
            <person name="Hubbard S.S."/>
            <person name="Banfield J.F."/>
        </authorList>
    </citation>
    <scope>NUCLEOTIDE SEQUENCE [LARGE SCALE GENOMIC DNA]</scope>
</reference>
<sequence>MKYTLKFRAINEDIFLDIKSGKKTVETRAATEKYRKIKAGDTLVLVCGGNRFEKTVKKAEVFKTIRALIKAYSIKKIMPNISSEKELQEAYYSYPNYKEKIKKFGLIALELK</sequence>